<keyword evidence="2" id="KW-1185">Reference proteome</keyword>
<dbReference type="AlphaFoldDB" id="Q12MU2"/>
<dbReference type="OrthoDB" id="6402419at2"/>
<proteinExistence type="predicted"/>
<accession>Q12MU2</accession>
<gene>
    <name evidence="1" type="ordered locus">Sden_1951</name>
</gene>
<dbReference type="eggNOG" id="ENOG5032ZD4">
    <property type="taxonomic scope" value="Bacteria"/>
</dbReference>
<dbReference type="Proteomes" id="UP000001982">
    <property type="component" value="Chromosome"/>
</dbReference>
<reference evidence="1 2" key="1">
    <citation type="submission" date="2006-03" db="EMBL/GenBank/DDBJ databases">
        <title>Complete sequence of Shewanella denitrificans OS217.</title>
        <authorList>
            <consortium name="US DOE Joint Genome Institute"/>
            <person name="Copeland A."/>
            <person name="Lucas S."/>
            <person name="Lapidus A."/>
            <person name="Barry K."/>
            <person name="Detter J.C."/>
            <person name="Glavina del Rio T."/>
            <person name="Hammon N."/>
            <person name="Israni S."/>
            <person name="Dalin E."/>
            <person name="Tice H."/>
            <person name="Pitluck S."/>
            <person name="Brettin T."/>
            <person name="Bruce D."/>
            <person name="Han C."/>
            <person name="Tapia R."/>
            <person name="Gilna P."/>
            <person name="Kiss H."/>
            <person name="Schmutz J."/>
            <person name="Larimer F."/>
            <person name="Land M."/>
            <person name="Hauser L."/>
            <person name="Kyrpides N."/>
            <person name="Lykidis A."/>
            <person name="Richardson P."/>
        </authorList>
    </citation>
    <scope>NUCLEOTIDE SEQUENCE [LARGE SCALE GENOMIC DNA]</scope>
    <source>
        <strain evidence="2">OS217 / ATCC BAA-1090 / DSM 15013</strain>
    </source>
</reference>
<evidence type="ECO:0000313" key="2">
    <source>
        <dbReference type="Proteomes" id="UP000001982"/>
    </source>
</evidence>
<dbReference type="RefSeq" id="WP_011496390.1">
    <property type="nucleotide sequence ID" value="NC_007954.1"/>
</dbReference>
<sequence>MKNVVSDDKIRNFRDLVNSNSSFVYQIYKDKGGKNLFNLVCSYMDWITVSVRHLENASEFDKNIDTKCMQIYSLISSIDLIFESIKQLHRVFINEKTLPFSGEKNCFEKRLFSNEDDNTYFKTIRACFGAHPVALNQENTKRFASWPFDSHFNAGDLTVHLYSRDVNEEDLALHLNIDELLEFLTTRYDYLDVIADKIETLFFEHQQNLSKQLIETKADPLQQLYVLKTESEKRLDNDYYNGEIDDLIMIFEAEVTEPTLVPMAENYKDSLLPLIEEIKTNLQEMNIVDLDNDSNLRVRSDLSRELSYELQKFFTWVHGDRYDHLLDYYLERFNTVTNGKFNFNKSDEINLIFLKAKLMLAQEL</sequence>
<protein>
    <submittedName>
        <fullName evidence="1">Uncharacterized protein</fullName>
    </submittedName>
</protein>
<organism evidence="1 2">
    <name type="scientific">Shewanella denitrificans (strain OS217 / ATCC BAA-1090 / DSM 15013)</name>
    <dbReference type="NCBI Taxonomy" id="318161"/>
    <lineage>
        <taxon>Bacteria</taxon>
        <taxon>Pseudomonadati</taxon>
        <taxon>Pseudomonadota</taxon>
        <taxon>Gammaproteobacteria</taxon>
        <taxon>Alteromonadales</taxon>
        <taxon>Shewanellaceae</taxon>
        <taxon>Shewanella</taxon>
    </lineage>
</organism>
<name>Q12MU2_SHEDO</name>
<dbReference type="HOGENOM" id="CLU_055625_0_0_6"/>
<evidence type="ECO:0000313" key="1">
    <source>
        <dbReference type="EMBL" id="ABE55234.1"/>
    </source>
</evidence>
<dbReference type="KEGG" id="sdn:Sden_1951"/>
<dbReference type="EMBL" id="CP000302">
    <property type="protein sequence ID" value="ABE55234.1"/>
    <property type="molecule type" value="Genomic_DNA"/>
</dbReference>